<evidence type="ECO:0000256" key="2">
    <source>
        <dbReference type="ARBA" id="ARBA00006557"/>
    </source>
</evidence>
<dbReference type="GO" id="GO:0016773">
    <property type="term" value="F:phosphotransferase activity, alcohol group as acceptor"/>
    <property type="evidence" value="ECO:0007669"/>
    <property type="project" value="TreeGrafter"/>
</dbReference>
<dbReference type="InterPro" id="IPR024869">
    <property type="entry name" value="FAM20"/>
</dbReference>
<protein>
    <recommendedName>
        <fullName evidence="9">FAM20 C-terminal domain-containing protein</fullName>
    </recommendedName>
</protein>
<keyword evidence="8" id="KW-0479">Metal-binding</keyword>
<reference evidence="10" key="1">
    <citation type="journal article" date="2021" name="Genome Biol. Evol.">
        <title>A High-Quality Reference Genome for a Parasitic Bivalve with Doubly Uniparental Inheritance (Bivalvia: Unionida).</title>
        <authorList>
            <person name="Smith C.H."/>
        </authorList>
    </citation>
    <scope>NUCLEOTIDE SEQUENCE</scope>
    <source>
        <strain evidence="10">CHS0354</strain>
    </source>
</reference>
<keyword evidence="5" id="KW-0325">Glycoprotein</keyword>
<evidence type="ECO:0000256" key="1">
    <source>
        <dbReference type="ARBA" id="ARBA00004555"/>
    </source>
</evidence>
<reference evidence="10" key="3">
    <citation type="submission" date="2023-05" db="EMBL/GenBank/DDBJ databases">
        <authorList>
            <person name="Smith C.H."/>
        </authorList>
    </citation>
    <scope>NUCLEOTIDE SEQUENCE</scope>
    <source>
        <strain evidence="10">CHS0354</strain>
        <tissue evidence="10">Mantle</tissue>
    </source>
</reference>
<dbReference type="EMBL" id="JAEAOA010001643">
    <property type="protein sequence ID" value="KAK3605621.1"/>
    <property type="molecule type" value="Genomic_DNA"/>
</dbReference>
<evidence type="ECO:0000256" key="5">
    <source>
        <dbReference type="ARBA" id="ARBA00023180"/>
    </source>
</evidence>
<dbReference type="AlphaFoldDB" id="A0AAE0T8H2"/>
<keyword evidence="7" id="KW-0547">Nucleotide-binding</keyword>
<dbReference type="PANTHER" id="PTHR12450">
    <property type="entry name" value="DENTIN MATRIX PROTEIN 4 PROTEIN FAM20"/>
    <property type="match status" value="1"/>
</dbReference>
<feature type="binding site" evidence="7">
    <location>
        <position position="158"/>
    </location>
    <ligand>
        <name>ATP</name>
        <dbReference type="ChEBI" id="CHEBI:30616"/>
    </ligand>
</feature>
<dbReference type="Pfam" id="PF06702">
    <property type="entry name" value="Fam20C"/>
    <property type="match status" value="1"/>
</dbReference>
<evidence type="ECO:0000256" key="3">
    <source>
        <dbReference type="ARBA" id="ARBA00023034"/>
    </source>
</evidence>
<evidence type="ECO:0000256" key="4">
    <source>
        <dbReference type="ARBA" id="ARBA00023157"/>
    </source>
</evidence>
<name>A0AAE0T8H2_9BIVA</name>
<comment type="subcellular location">
    <subcellularLocation>
        <location evidence="1">Golgi apparatus</location>
    </subcellularLocation>
</comment>
<dbReference type="Proteomes" id="UP001195483">
    <property type="component" value="Unassembled WGS sequence"/>
</dbReference>
<keyword evidence="3" id="KW-0333">Golgi apparatus</keyword>
<feature type="domain" description="FAM20 C-terminal" evidence="9">
    <location>
        <begin position="31"/>
        <end position="160"/>
    </location>
</feature>
<organism evidence="10 11">
    <name type="scientific">Potamilus streckersoni</name>
    <dbReference type="NCBI Taxonomy" id="2493646"/>
    <lineage>
        <taxon>Eukaryota</taxon>
        <taxon>Metazoa</taxon>
        <taxon>Spiralia</taxon>
        <taxon>Lophotrochozoa</taxon>
        <taxon>Mollusca</taxon>
        <taxon>Bivalvia</taxon>
        <taxon>Autobranchia</taxon>
        <taxon>Heteroconchia</taxon>
        <taxon>Palaeoheterodonta</taxon>
        <taxon>Unionida</taxon>
        <taxon>Unionoidea</taxon>
        <taxon>Unionidae</taxon>
        <taxon>Ambleminae</taxon>
        <taxon>Lampsilini</taxon>
        <taxon>Potamilus</taxon>
    </lineage>
</organism>
<dbReference type="GO" id="GO:0005794">
    <property type="term" value="C:Golgi apparatus"/>
    <property type="evidence" value="ECO:0007669"/>
    <property type="project" value="UniProtKB-SubCell"/>
</dbReference>
<evidence type="ECO:0000256" key="6">
    <source>
        <dbReference type="PIRSR" id="PIRSR624869-1"/>
    </source>
</evidence>
<evidence type="ECO:0000313" key="11">
    <source>
        <dbReference type="Proteomes" id="UP001195483"/>
    </source>
</evidence>
<feature type="active site" evidence="6">
    <location>
        <position position="137"/>
    </location>
</feature>
<comment type="caution">
    <text evidence="10">The sequence shown here is derived from an EMBL/GenBank/DDBJ whole genome shotgun (WGS) entry which is preliminary data.</text>
</comment>
<dbReference type="GO" id="GO:0005524">
    <property type="term" value="F:ATP binding"/>
    <property type="evidence" value="ECO:0007669"/>
    <property type="project" value="UniProtKB-KW"/>
</dbReference>
<evidence type="ECO:0000313" key="10">
    <source>
        <dbReference type="EMBL" id="KAK3605621.1"/>
    </source>
</evidence>
<keyword evidence="4" id="KW-1015">Disulfide bond</keyword>
<evidence type="ECO:0000256" key="7">
    <source>
        <dbReference type="PIRSR" id="PIRSR624869-2"/>
    </source>
</evidence>
<reference evidence="10" key="2">
    <citation type="journal article" date="2021" name="Genome Biol. Evol.">
        <title>Developing a high-quality reference genome for a parasitic bivalve with doubly uniparental inheritance (Bivalvia: Unionida).</title>
        <authorList>
            <person name="Smith C.H."/>
        </authorList>
    </citation>
    <scope>NUCLEOTIDE SEQUENCE</scope>
    <source>
        <strain evidence="10">CHS0354</strain>
        <tissue evidence="10">Mantle</tissue>
    </source>
</reference>
<proteinExistence type="inferred from homology"/>
<gene>
    <name evidence="10" type="ORF">CHS0354_027288</name>
</gene>
<evidence type="ECO:0000256" key="8">
    <source>
        <dbReference type="PIRSR" id="PIRSR624869-3"/>
    </source>
</evidence>
<dbReference type="PANTHER" id="PTHR12450:SF22">
    <property type="entry name" value="EXTRACELLULAR SERINE_THREONINE PROTEIN CG31145"/>
    <property type="match status" value="1"/>
</dbReference>
<keyword evidence="8" id="KW-0464">Manganese</keyword>
<feature type="binding site" evidence="8">
    <location>
        <position position="158"/>
    </location>
    <ligand>
        <name>Mn(2+)</name>
        <dbReference type="ChEBI" id="CHEBI:29035"/>
    </ligand>
</feature>
<keyword evidence="7" id="KW-0067">ATP-binding</keyword>
<dbReference type="GO" id="GO:0046872">
    <property type="term" value="F:metal ion binding"/>
    <property type="evidence" value="ECO:0007669"/>
    <property type="project" value="UniProtKB-KW"/>
</dbReference>
<comment type="cofactor">
    <cofactor evidence="8">
        <name>Mn(2+)</name>
        <dbReference type="ChEBI" id="CHEBI:29035"/>
    </cofactor>
</comment>
<comment type="similarity">
    <text evidence="2">Belongs to the FAM20 family.</text>
</comment>
<keyword evidence="11" id="KW-1185">Reference proteome</keyword>
<dbReference type="InterPro" id="IPR009581">
    <property type="entry name" value="FAM20_C"/>
</dbReference>
<evidence type="ECO:0000259" key="9">
    <source>
        <dbReference type="Pfam" id="PF06702"/>
    </source>
</evidence>
<accession>A0AAE0T8H2</accession>
<sequence length="162" mass="18474">MPYATGRRVSWNQEIASVATEALRKSVTAQDDGDVCIKWRCYLKRSARYCFQKGVIYGAVVYWISIGTVRIRGNTKGSWHNDFHAMGGYLESFSPILPGNRTFCDRFRETEPYKSDTSSFGHILDMAALDFLLMNYDGGKHTYIANRNKTVYLNILIDYGLS</sequence>